<dbReference type="SUPFAM" id="SSF48008">
    <property type="entry name" value="GntR ligand-binding domain-like"/>
    <property type="match status" value="1"/>
</dbReference>
<dbReference type="SMART" id="SM00895">
    <property type="entry name" value="FCD"/>
    <property type="match status" value="1"/>
</dbReference>
<dbReference type="RefSeq" id="WP_096495822.1">
    <property type="nucleotide sequence ID" value="NZ_CP023445.1"/>
</dbReference>
<feature type="domain" description="HTH gntR-type" evidence="4">
    <location>
        <begin position="16"/>
        <end position="83"/>
    </location>
</feature>
<name>A0A290ZAI4_9PSEU</name>
<dbReference type="Gene3D" id="1.20.120.530">
    <property type="entry name" value="GntR ligand-binding domain-like"/>
    <property type="match status" value="1"/>
</dbReference>
<evidence type="ECO:0000256" key="2">
    <source>
        <dbReference type="ARBA" id="ARBA00023125"/>
    </source>
</evidence>
<dbReference type="InterPro" id="IPR036390">
    <property type="entry name" value="WH_DNA-bd_sf"/>
</dbReference>
<sequence length="243" mass="26015">MAGRGRREGGRIGGPTSVTDLAATELRARVLTGRLALGQHLVEQAVADDVGVSRAALREALRVLERDGLVEHVPRAGWRVVTLTLRDAHEIVVLREHLEELAVDAGVPARPAPLARLDAAVRRMEAAADAADGAPAALDGLEFHRAFIGLPDNRRLTAAFETIAHPLGVLMSLNRGAHEEVETLHELAARHRRLCDLVAAGESGEVRRELRSHPTTAFLGRADLSADGAGPEALAWAAERMGR</sequence>
<evidence type="ECO:0000259" key="4">
    <source>
        <dbReference type="PROSITE" id="PS50949"/>
    </source>
</evidence>
<dbReference type="InterPro" id="IPR008920">
    <property type="entry name" value="TF_FadR/GntR_C"/>
</dbReference>
<dbReference type="Pfam" id="PF00392">
    <property type="entry name" value="GntR"/>
    <property type="match status" value="1"/>
</dbReference>
<gene>
    <name evidence="5" type="ORF">CNX65_24220</name>
</gene>
<accession>A0A290ZAI4</accession>
<dbReference type="Proteomes" id="UP000218505">
    <property type="component" value="Chromosome"/>
</dbReference>
<evidence type="ECO:0000313" key="6">
    <source>
        <dbReference type="Proteomes" id="UP000218505"/>
    </source>
</evidence>
<dbReference type="InterPro" id="IPR000524">
    <property type="entry name" value="Tscrpt_reg_HTH_GntR"/>
</dbReference>
<proteinExistence type="predicted"/>
<dbReference type="Gene3D" id="1.10.10.10">
    <property type="entry name" value="Winged helix-like DNA-binding domain superfamily/Winged helix DNA-binding domain"/>
    <property type="match status" value="1"/>
</dbReference>
<dbReference type="AlphaFoldDB" id="A0A290ZAI4"/>
<dbReference type="PROSITE" id="PS50949">
    <property type="entry name" value="HTH_GNTR"/>
    <property type="match status" value="1"/>
</dbReference>
<evidence type="ECO:0000313" key="5">
    <source>
        <dbReference type="EMBL" id="ATE55995.1"/>
    </source>
</evidence>
<dbReference type="SUPFAM" id="SSF46785">
    <property type="entry name" value="Winged helix' DNA-binding domain"/>
    <property type="match status" value="1"/>
</dbReference>
<keyword evidence="2" id="KW-0238">DNA-binding</keyword>
<dbReference type="KEGG" id="apre:CNX65_24220"/>
<dbReference type="Pfam" id="PF07729">
    <property type="entry name" value="FCD"/>
    <property type="match status" value="1"/>
</dbReference>
<dbReference type="InterPro" id="IPR011711">
    <property type="entry name" value="GntR_C"/>
</dbReference>
<evidence type="ECO:0000256" key="1">
    <source>
        <dbReference type="ARBA" id="ARBA00023015"/>
    </source>
</evidence>
<dbReference type="InterPro" id="IPR036388">
    <property type="entry name" value="WH-like_DNA-bd_sf"/>
</dbReference>
<dbReference type="SMART" id="SM00345">
    <property type="entry name" value="HTH_GNTR"/>
    <property type="match status" value="1"/>
</dbReference>
<protein>
    <submittedName>
        <fullName evidence="5">GntR family transcriptional regulator</fullName>
    </submittedName>
</protein>
<organism evidence="5 6">
    <name type="scientific">Actinosynnema pretiosum</name>
    <dbReference type="NCBI Taxonomy" id="42197"/>
    <lineage>
        <taxon>Bacteria</taxon>
        <taxon>Bacillati</taxon>
        <taxon>Actinomycetota</taxon>
        <taxon>Actinomycetes</taxon>
        <taxon>Pseudonocardiales</taxon>
        <taxon>Pseudonocardiaceae</taxon>
        <taxon>Actinosynnema</taxon>
    </lineage>
</organism>
<dbReference type="GO" id="GO:0003700">
    <property type="term" value="F:DNA-binding transcription factor activity"/>
    <property type="evidence" value="ECO:0007669"/>
    <property type="project" value="InterPro"/>
</dbReference>
<dbReference type="GO" id="GO:0003677">
    <property type="term" value="F:DNA binding"/>
    <property type="evidence" value="ECO:0007669"/>
    <property type="project" value="UniProtKB-KW"/>
</dbReference>
<evidence type="ECO:0000256" key="3">
    <source>
        <dbReference type="ARBA" id="ARBA00023163"/>
    </source>
</evidence>
<dbReference type="PANTHER" id="PTHR43537">
    <property type="entry name" value="TRANSCRIPTIONAL REGULATOR, GNTR FAMILY"/>
    <property type="match status" value="1"/>
</dbReference>
<keyword evidence="6" id="KW-1185">Reference proteome</keyword>
<reference evidence="5" key="1">
    <citation type="submission" date="2017-09" db="EMBL/GenBank/DDBJ databases">
        <title>Complete Genome Sequence of ansamitocin-producing Bacterium Actinosynnema pretiosum X47.</title>
        <authorList>
            <person name="Cao G."/>
            <person name="Zong G."/>
            <person name="Zhong C."/>
            <person name="Fu J."/>
        </authorList>
    </citation>
    <scope>NUCLEOTIDE SEQUENCE [LARGE SCALE GENOMIC DNA]</scope>
    <source>
        <strain evidence="5">X47</strain>
    </source>
</reference>
<dbReference type="PANTHER" id="PTHR43537:SF5">
    <property type="entry name" value="UXU OPERON TRANSCRIPTIONAL REGULATOR"/>
    <property type="match status" value="1"/>
</dbReference>
<keyword evidence="1" id="KW-0805">Transcription regulation</keyword>
<dbReference type="EMBL" id="CP023445">
    <property type="protein sequence ID" value="ATE55995.1"/>
    <property type="molecule type" value="Genomic_DNA"/>
</dbReference>
<keyword evidence="3" id="KW-0804">Transcription</keyword>